<comment type="catalytic activity">
    <reaction evidence="4 6">
        <text>AMP + ATP = 2 ADP</text>
        <dbReference type="Rhea" id="RHEA:12973"/>
        <dbReference type="ChEBI" id="CHEBI:30616"/>
        <dbReference type="ChEBI" id="CHEBI:456215"/>
        <dbReference type="ChEBI" id="CHEBI:456216"/>
        <dbReference type="EC" id="2.7.4.3"/>
    </reaction>
</comment>
<evidence type="ECO:0000256" key="7">
    <source>
        <dbReference type="SAM" id="Phobius"/>
    </source>
</evidence>
<dbReference type="CDD" id="cd01428">
    <property type="entry name" value="ADK"/>
    <property type="match status" value="1"/>
</dbReference>
<accession>M1PAK0</accession>
<keyword evidence="3 4" id="KW-0418">Kinase</keyword>
<dbReference type="NCBIfam" id="TIGR01351">
    <property type="entry name" value="adk"/>
    <property type="match status" value="1"/>
</dbReference>
<dbReference type="InterPro" id="IPR007862">
    <property type="entry name" value="Adenylate_kinase_lid-dom"/>
</dbReference>
<keyword evidence="4" id="KW-0862">Zinc</keyword>
<dbReference type="UniPathway" id="UPA00588">
    <property type="reaction ID" value="UER00649"/>
</dbReference>
<keyword evidence="4" id="KW-0479">Metal-binding</keyword>
<evidence type="ECO:0000256" key="5">
    <source>
        <dbReference type="RuleBase" id="RU003330"/>
    </source>
</evidence>
<dbReference type="SUPFAM" id="SSF52540">
    <property type="entry name" value="P-loop containing nucleoside triphosphate hydrolases"/>
    <property type="match status" value="1"/>
</dbReference>
<dbReference type="KEGG" id="mmaz:MmTuc01_2200"/>
<gene>
    <name evidence="4" type="primary">adk</name>
    <name evidence="9" type="ORF">MmTuc01_2200</name>
</gene>
<dbReference type="GO" id="GO:0005737">
    <property type="term" value="C:cytoplasm"/>
    <property type="evidence" value="ECO:0007669"/>
    <property type="project" value="UniProtKB-SubCell"/>
</dbReference>
<feature type="domain" description="Adenylate kinase active site lid" evidence="8">
    <location>
        <begin position="127"/>
        <end position="161"/>
    </location>
</feature>
<keyword evidence="2 4" id="KW-0547">Nucleotide-binding</keyword>
<dbReference type="Proteomes" id="UP000011718">
    <property type="component" value="Chromosome"/>
</dbReference>
<feature type="binding site" evidence="4">
    <location>
        <position position="127"/>
    </location>
    <ligand>
        <name>ATP</name>
        <dbReference type="ChEBI" id="CHEBI:30616"/>
    </ligand>
</feature>
<dbReference type="GO" id="GO:0044209">
    <property type="term" value="P:AMP salvage"/>
    <property type="evidence" value="ECO:0007669"/>
    <property type="project" value="UniProtKB-UniRule"/>
</dbReference>
<comment type="function">
    <text evidence="4">Catalyzes the reversible transfer of the terminal phosphate group between ATP and AMP. Plays an important role in cellular energy homeostasis and in adenine nucleotide metabolism.</text>
</comment>
<feature type="binding site" evidence="4">
    <location>
        <begin position="135"/>
        <end position="136"/>
    </location>
    <ligand>
        <name>ATP</name>
        <dbReference type="ChEBI" id="CHEBI:30616"/>
    </ligand>
</feature>
<comment type="pathway">
    <text evidence="4">Purine metabolism; AMP biosynthesis via salvage pathway; AMP from ADP: step 1/1.</text>
</comment>
<dbReference type="FunFam" id="3.40.50.300:FF:000106">
    <property type="entry name" value="Adenylate kinase mitochondrial"/>
    <property type="match status" value="1"/>
</dbReference>
<comment type="subunit">
    <text evidence="4 6">Monomer.</text>
</comment>
<dbReference type="GO" id="GO:0004017">
    <property type="term" value="F:AMP kinase activity"/>
    <property type="evidence" value="ECO:0007669"/>
    <property type="project" value="UniProtKB-UniRule"/>
</dbReference>
<keyword evidence="7" id="KW-0472">Membrane</keyword>
<dbReference type="AlphaFoldDB" id="M1PAK0"/>
<feature type="binding site" evidence="4">
    <location>
        <position position="36"/>
    </location>
    <ligand>
        <name>AMP</name>
        <dbReference type="ChEBI" id="CHEBI:456215"/>
    </ligand>
</feature>
<evidence type="ECO:0000256" key="3">
    <source>
        <dbReference type="ARBA" id="ARBA00022777"/>
    </source>
</evidence>
<evidence type="ECO:0000313" key="9">
    <source>
        <dbReference type="EMBL" id="AGF97527.1"/>
    </source>
</evidence>
<proteinExistence type="inferred from homology"/>
<feature type="binding site" evidence="4">
    <location>
        <position position="152"/>
    </location>
    <ligand>
        <name>Zn(2+)</name>
        <dbReference type="ChEBI" id="CHEBI:29105"/>
        <note>structural</note>
    </ligand>
</feature>
<feature type="binding site" evidence="4">
    <location>
        <begin position="85"/>
        <end position="88"/>
    </location>
    <ligand>
        <name>AMP</name>
        <dbReference type="ChEBI" id="CHEBI:456215"/>
    </ligand>
</feature>
<dbReference type="GO" id="GO:0008270">
    <property type="term" value="F:zinc ion binding"/>
    <property type="evidence" value="ECO:0007669"/>
    <property type="project" value="UniProtKB-UniRule"/>
</dbReference>
<keyword evidence="7" id="KW-0812">Transmembrane</keyword>
<evidence type="ECO:0000256" key="2">
    <source>
        <dbReference type="ARBA" id="ARBA00022741"/>
    </source>
</evidence>
<organism evidence="9 10">
    <name type="scientific">Methanosarcina mazei Tuc01</name>
    <dbReference type="NCBI Taxonomy" id="1236903"/>
    <lineage>
        <taxon>Archaea</taxon>
        <taxon>Methanobacteriati</taxon>
        <taxon>Methanobacteriota</taxon>
        <taxon>Stenosarchaea group</taxon>
        <taxon>Methanomicrobia</taxon>
        <taxon>Methanosarcinales</taxon>
        <taxon>Methanosarcinaceae</taxon>
        <taxon>Methanosarcina</taxon>
    </lineage>
</organism>
<dbReference type="Pfam" id="PF05191">
    <property type="entry name" value="ADK_lid"/>
    <property type="match status" value="1"/>
</dbReference>
<protein>
    <recommendedName>
        <fullName evidence="4 6">Adenylate kinase</fullName>
        <shortName evidence="4">AK</shortName>
        <ecNumber evidence="4 6">2.7.4.3</ecNumber>
    </recommendedName>
    <alternativeName>
        <fullName evidence="4">ATP-AMP transphosphorylase</fullName>
    </alternativeName>
    <alternativeName>
        <fullName evidence="4">ATP:AMP phosphotransferase</fullName>
    </alternativeName>
    <alternativeName>
        <fullName evidence="4">Adenylate monophosphate kinase</fullName>
    </alternativeName>
</protein>
<evidence type="ECO:0000256" key="1">
    <source>
        <dbReference type="ARBA" id="ARBA00022679"/>
    </source>
</evidence>
<dbReference type="PROSITE" id="PS00113">
    <property type="entry name" value="ADENYLATE_KINASE"/>
    <property type="match status" value="1"/>
</dbReference>
<dbReference type="InterPro" id="IPR000850">
    <property type="entry name" value="Adenylat/UMP-CMP_kin"/>
</dbReference>
<keyword evidence="4 6" id="KW-0067">ATP-binding</keyword>
<dbReference type="HAMAP" id="MF_00235">
    <property type="entry name" value="Adenylate_kinase_Adk"/>
    <property type="match status" value="1"/>
</dbReference>
<name>M1PAK0_METMZ</name>
<evidence type="ECO:0000256" key="4">
    <source>
        <dbReference type="HAMAP-Rule" id="MF_00235"/>
    </source>
</evidence>
<evidence type="ECO:0000313" key="10">
    <source>
        <dbReference type="Proteomes" id="UP000011718"/>
    </source>
</evidence>
<dbReference type="InterPro" id="IPR006259">
    <property type="entry name" value="Adenyl_kin_sub"/>
</dbReference>
<feature type="binding site" evidence="4">
    <location>
        <position position="170"/>
    </location>
    <ligand>
        <name>AMP</name>
        <dbReference type="ChEBI" id="CHEBI:456215"/>
    </ligand>
</feature>
<comment type="caution">
    <text evidence="4">Lacks conserved residue(s) required for the propagation of feature annotation.</text>
</comment>
<dbReference type="PRINTS" id="PR00094">
    <property type="entry name" value="ADENYLTKNASE"/>
</dbReference>
<evidence type="ECO:0000256" key="6">
    <source>
        <dbReference type="RuleBase" id="RU003331"/>
    </source>
</evidence>
<feature type="binding site" evidence="4">
    <location>
        <position position="31"/>
    </location>
    <ligand>
        <name>AMP</name>
        <dbReference type="ChEBI" id="CHEBI:456215"/>
    </ligand>
</feature>
<dbReference type="InterPro" id="IPR033690">
    <property type="entry name" value="Adenylat_kinase_CS"/>
</dbReference>
<dbReference type="Gene3D" id="3.40.50.300">
    <property type="entry name" value="P-loop containing nucleotide triphosphate hydrolases"/>
    <property type="match status" value="1"/>
</dbReference>
<feature type="binding site" evidence="4">
    <location>
        <position position="132"/>
    </location>
    <ligand>
        <name>Zn(2+)</name>
        <dbReference type="ChEBI" id="CHEBI:29105"/>
        <note>structural</note>
    </ligand>
</feature>
<dbReference type="NCBIfam" id="NF011100">
    <property type="entry name" value="PRK14527.1"/>
    <property type="match status" value="1"/>
</dbReference>
<dbReference type="GO" id="GO:0005524">
    <property type="term" value="F:ATP binding"/>
    <property type="evidence" value="ECO:0007669"/>
    <property type="project" value="UniProtKB-UniRule"/>
</dbReference>
<comment type="similarity">
    <text evidence="4 5">Belongs to the adenylate kinase family.</text>
</comment>
<dbReference type="NCBIfam" id="NF001381">
    <property type="entry name" value="PRK00279.1-3"/>
    <property type="match status" value="1"/>
</dbReference>
<feature type="transmembrane region" description="Helical" evidence="7">
    <location>
        <begin position="210"/>
        <end position="243"/>
    </location>
</feature>
<dbReference type="HOGENOM" id="CLU_032354_1_2_2"/>
<feature type="binding site" evidence="4">
    <location>
        <begin position="10"/>
        <end position="15"/>
    </location>
    <ligand>
        <name>ATP</name>
        <dbReference type="ChEBI" id="CHEBI:30616"/>
    </ligand>
</feature>
<feature type="binding site" evidence="4">
    <location>
        <position position="130"/>
    </location>
    <ligand>
        <name>Zn(2+)</name>
        <dbReference type="ChEBI" id="CHEBI:29105"/>
        <note>structural</note>
    </ligand>
</feature>
<evidence type="ECO:0000259" key="8">
    <source>
        <dbReference type="Pfam" id="PF05191"/>
    </source>
</evidence>
<dbReference type="NCBIfam" id="NF001380">
    <property type="entry name" value="PRK00279.1-2"/>
    <property type="match status" value="1"/>
</dbReference>
<comment type="domain">
    <text evidence="4">Consists of three domains, a large central CORE domain and two small peripheral domains, NMPbind and LID, which undergo movements during catalysis. The LID domain closes over the site of phosphoryl transfer upon ATP binding. Assembling and dissambling the active center during each catalytic cycle provides an effective means to prevent ATP hydrolysis. Some bacteria have evolved a zinc-coordinating structure that stabilizes the LID domain.</text>
</comment>
<keyword evidence="4" id="KW-0545">Nucleotide biosynthesis</keyword>
<feature type="binding site" evidence="4">
    <location>
        <position position="159"/>
    </location>
    <ligand>
        <name>AMP</name>
        <dbReference type="ChEBI" id="CHEBI:456215"/>
    </ligand>
</feature>
<dbReference type="EC" id="2.7.4.3" evidence="4 6"/>
<sequence>MNIILFGPPGAGKGTQAKKLVDFYGIPQISTGDILRANVREGTELGLAAKAYMDKGELVPDNVLIGIIKNRLNEEDCKKGFILDGYPRTVPQADALETILDEIDKPIDVVLNLEVPDEVLVERISGRLMCKCGASYHTIANPPKKDNICDICGGEVYQRDDDKAEAVQNRLDVYKKQTQPLINYYEEKGILVTLDGTKDINVVFEDIKAVFLFLLFLFLFFCLFILAFLFVFVSVFVFGFLLLD</sequence>
<dbReference type="Pfam" id="PF00406">
    <property type="entry name" value="ADK"/>
    <property type="match status" value="1"/>
</dbReference>
<reference evidence="9 10" key="1">
    <citation type="journal article" date="2013" name="Genome Announc.">
        <title>Complete Genome of a Methanosarcina mazei Strain Isolated from Sediment Samples from an Amazonian Flooded Area.</title>
        <authorList>
            <person name="Assis das Gracas D."/>
            <person name="Thiago Juca Ramos R."/>
            <person name="Vieira Araujo A.C."/>
            <person name="Zahlouth R."/>
            <person name="Ribeiro Carneiro A."/>
            <person name="Souza Lopes T."/>
            <person name="Azevedo Barauna R."/>
            <person name="Azevedo V."/>
            <person name="Cruz Schneider M.P."/>
            <person name="Pellizari V.H."/>
            <person name="Silva A."/>
        </authorList>
    </citation>
    <scope>NUCLEOTIDE SEQUENCE [LARGE SCALE GENOMIC DNA]</scope>
    <source>
        <strain evidence="9 10">Tuc01</strain>
    </source>
</reference>
<keyword evidence="4" id="KW-0963">Cytoplasm</keyword>
<comment type="subcellular location">
    <subcellularLocation>
        <location evidence="4 6">Cytoplasm</location>
    </subcellularLocation>
</comment>
<feature type="binding site" evidence="4">
    <location>
        <position position="198"/>
    </location>
    <ligand>
        <name>ATP</name>
        <dbReference type="ChEBI" id="CHEBI:30616"/>
    </ligand>
</feature>
<feature type="binding site" evidence="4">
    <location>
        <position position="149"/>
    </location>
    <ligand>
        <name>Zn(2+)</name>
        <dbReference type="ChEBI" id="CHEBI:29105"/>
        <note>structural</note>
    </ligand>
</feature>
<keyword evidence="1 4" id="KW-0808">Transferase</keyword>
<dbReference type="PANTHER" id="PTHR23359">
    <property type="entry name" value="NUCLEOTIDE KINASE"/>
    <property type="match status" value="1"/>
</dbReference>
<feature type="binding site" evidence="4">
    <location>
        <position position="92"/>
    </location>
    <ligand>
        <name>AMP</name>
        <dbReference type="ChEBI" id="CHEBI:456215"/>
    </ligand>
</feature>
<feature type="binding site" evidence="4">
    <location>
        <begin position="57"/>
        <end position="59"/>
    </location>
    <ligand>
        <name>AMP</name>
        <dbReference type="ChEBI" id="CHEBI:456215"/>
    </ligand>
</feature>
<dbReference type="EMBL" id="CP004144">
    <property type="protein sequence ID" value="AGF97527.1"/>
    <property type="molecule type" value="Genomic_DNA"/>
</dbReference>
<dbReference type="InterPro" id="IPR027417">
    <property type="entry name" value="P-loop_NTPase"/>
</dbReference>
<keyword evidence="7" id="KW-1133">Transmembrane helix</keyword>
<feature type="region of interest" description="NMP" evidence="4">
    <location>
        <begin position="30"/>
        <end position="59"/>
    </location>
</feature>